<comment type="caution">
    <text evidence="2">The sequence shown here is derived from an EMBL/GenBank/DDBJ whole genome shotgun (WGS) entry which is preliminary data.</text>
</comment>
<proteinExistence type="predicted"/>
<protein>
    <submittedName>
        <fullName evidence="2">Antibiotic biosynthesis monooxygenase</fullName>
    </submittedName>
</protein>
<dbReference type="Gene3D" id="3.30.70.100">
    <property type="match status" value="1"/>
</dbReference>
<name>A0A7W2LSI3_9PSED</name>
<dbReference type="PANTHER" id="PTHR33336:SF3">
    <property type="entry name" value="ABM DOMAIN-CONTAINING PROTEIN"/>
    <property type="match status" value="1"/>
</dbReference>
<dbReference type="PROSITE" id="PS51725">
    <property type="entry name" value="ABM"/>
    <property type="match status" value="1"/>
</dbReference>
<dbReference type="InterPro" id="IPR007138">
    <property type="entry name" value="ABM_dom"/>
</dbReference>
<evidence type="ECO:0000313" key="2">
    <source>
        <dbReference type="EMBL" id="MBA6146238.1"/>
    </source>
</evidence>
<gene>
    <name evidence="2" type="ORF">H4C15_01740</name>
</gene>
<evidence type="ECO:0000313" key="3">
    <source>
        <dbReference type="Proteomes" id="UP000577346"/>
    </source>
</evidence>
<keyword evidence="2" id="KW-0503">Monooxygenase</keyword>
<dbReference type="EMBL" id="JACGDA010000002">
    <property type="protein sequence ID" value="MBA6146238.1"/>
    <property type="molecule type" value="Genomic_DNA"/>
</dbReference>
<dbReference type="GO" id="GO:0004497">
    <property type="term" value="F:monooxygenase activity"/>
    <property type="evidence" value="ECO:0007669"/>
    <property type="project" value="UniProtKB-KW"/>
</dbReference>
<feature type="domain" description="ABM" evidence="1">
    <location>
        <begin position="3"/>
        <end position="91"/>
    </location>
</feature>
<dbReference type="RefSeq" id="WP_054904209.1">
    <property type="nucleotide sequence ID" value="NZ_JACGDA010000002.1"/>
</dbReference>
<evidence type="ECO:0000259" key="1">
    <source>
        <dbReference type="PROSITE" id="PS51725"/>
    </source>
</evidence>
<dbReference type="SUPFAM" id="SSF54909">
    <property type="entry name" value="Dimeric alpha+beta barrel"/>
    <property type="match status" value="1"/>
</dbReference>
<keyword evidence="2" id="KW-0560">Oxidoreductase</keyword>
<dbReference type="AlphaFoldDB" id="A0A7W2LSI3"/>
<accession>A0A7W2LSI3</accession>
<dbReference type="Pfam" id="PF03992">
    <property type="entry name" value="ABM"/>
    <property type="match status" value="1"/>
</dbReference>
<dbReference type="InterPro" id="IPR011008">
    <property type="entry name" value="Dimeric_a/b-barrel"/>
</dbReference>
<dbReference type="InterPro" id="IPR050744">
    <property type="entry name" value="AI-2_Isomerase_LsrG"/>
</dbReference>
<sequence>MTVHVFATLQPKPEYRINVEEALQALVKATRTELGNISYDLFVSDTDSGFYLIESYRDEAAFKAHKLTEHYLGYRKKTTDWLLEPTMVKVLYPLNANHKK</sequence>
<organism evidence="2 3">
    <name type="scientific">Pseudomonas juntendi</name>
    <dbReference type="NCBI Taxonomy" id="2666183"/>
    <lineage>
        <taxon>Bacteria</taxon>
        <taxon>Pseudomonadati</taxon>
        <taxon>Pseudomonadota</taxon>
        <taxon>Gammaproteobacteria</taxon>
        <taxon>Pseudomonadales</taxon>
        <taxon>Pseudomonadaceae</taxon>
        <taxon>Pseudomonas</taxon>
    </lineage>
</organism>
<dbReference type="Proteomes" id="UP000577346">
    <property type="component" value="Unassembled WGS sequence"/>
</dbReference>
<dbReference type="PANTHER" id="PTHR33336">
    <property type="entry name" value="QUINOL MONOOXYGENASE YGIN-RELATED"/>
    <property type="match status" value="1"/>
</dbReference>
<reference evidence="2 3" key="1">
    <citation type="submission" date="2020-07" db="EMBL/GenBank/DDBJ databases">
        <title>Diversity of carbapenemase encoding genes among Pseudomonas putida group clinical isolates in a tertiary Brazilian hospital.</title>
        <authorList>
            <person name="Alberto-Lei F."/>
            <person name="Nodari C.S."/>
            <person name="Streling A.P."/>
            <person name="Paulino J.T."/>
            <person name="Bessa-Neto F.O."/>
            <person name="Cayo R."/>
            <person name="Gales A.C."/>
        </authorList>
    </citation>
    <scope>NUCLEOTIDE SEQUENCE [LARGE SCALE GENOMIC DNA]</scope>
    <source>
        <strain evidence="2 3">11213</strain>
    </source>
</reference>